<evidence type="ECO:0000313" key="2">
    <source>
        <dbReference type="Proteomes" id="UP000188268"/>
    </source>
</evidence>
<evidence type="ECO:0000313" key="1">
    <source>
        <dbReference type="EMBL" id="OMO59950.1"/>
    </source>
</evidence>
<reference evidence="1 2" key="1">
    <citation type="submission" date="2013-09" db="EMBL/GenBank/DDBJ databases">
        <title>Corchorus capsularis genome sequencing.</title>
        <authorList>
            <person name="Alam M."/>
            <person name="Haque M.S."/>
            <person name="Islam M.S."/>
            <person name="Emdad E.M."/>
            <person name="Islam M.M."/>
            <person name="Ahmed B."/>
            <person name="Halim A."/>
            <person name="Hossen Q.M.M."/>
            <person name="Hossain M.Z."/>
            <person name="Ahmed R."/>
            <person name="Khan M.M."/>
            <person name="Islam R."/>
            <person name="Rashid M.M."/>
            <person name="Khan S.A."/>
            <person name="Rahman M.S."/>
            <person name="Alam M."/>
        </authorList>
    </citation>
    <scope>NUCLEOTIDE SEQUENCE [LARGE SCALE GENOMIC DNA]</scope>
    <source>
        <strain evidence="2">cv. CVL-1</strain>
        <tissue evidence="1">Whole seedling</tissue>
    </source>
</reference>
<proteinExistence type="predicted"/>
<name>A0A1R3GPL1_COCAP</name>
<accession>A0A1R3GPL1</accession>
<dbReference type="EMBL" id="AWWV01013814">
    <property type="protein sequence ID" value="OMO59950.1"/>
    <property type="molecule type" value="Genomic_DNA"/>
</dbReference>
<dbReference type="GO" id="GO:0005840">
    <property type="term" value="C:ribosome"/>
    <property type="evidence" value="ECO:0007669"/>
    <property type="project" value="UniProtKB-KW"/>
</dbReference>
<keyword evidence="1" id="KW-0687">Ribonucleoprotein</keyword>
<dbReference type="Gramene" id="OMO59950">
    <property type="protein sequence ID" value="OMO59950"/>
    <property type="gene ID" value="CCACVL1_24519"/>
</dbReference>
<keyword evidence="1" id="KW-0689">Ribosomal protein</keyword>
<dbReference type="OrthoDB" id="1013743at2759"/>
<organism evidence="1 2">
    <name type="scientific">Corchorus capsularis</name>
    <name type="common">Jute</name>
    <dbReference type="NCBI Taxonomy" id="210143"/>
    <lineage>
        <taxon>Eukaryota</taxon>
        <taxon>Viridiplantae</taxon>
        <taxon>Streptophyta</taxon>
        <taxon>Embryophyta</taxon>
        <taxon>Tracheophyta</taxon>
        <taxon>Spermatophyta</taxon>
        <taxon>Magnoliopsida</taxon>
        <taxon>eudicotyledons</taxon>
        <taxon>Gunneridae</taxon>
        <taxon>Pentapetalae</taxon>
        <taxon>rosids</taxon>
        <taxon>malvids</taxon>
        <taxon>Malvales</taxon>
        <taxon>Malvaceae</taxon>
        <taxon>Grewioideae</taxon>
        <taxon>Apeibeae</taxon>
        <taxon>Corchorus</taxon>
    </lineage>
</organism>
<gene>
    <name evidence="1" type="ORF">CCACVL1_24519</name>
</gene>
<dbReference type="Proteomes" id="UP000188268">
    <property type="component" value="Unassembled WGS sequence"/>
</dbReference>
<sequence>MANVPCLCLVDLGYYVYEENQEEPKASESSPSPQVEVTISVNLNVYCGSGNYPCNPLGARETLGFDLDLLTGNNPATTSQILRGLLHKIVQRIHLQTHQRFLDENSAEFDPLIHAIFRLGLEQKKTNVEIRVLPVFASVWGTVLVQNMDGGVNQEDDEISQEDDNVEDIDYDDEILDQLEEISSNNNLLKVKHV</sequence>
<protein>
    <submittedName>
        <fullName evidence="1">50S ribosomal protein L1</fullName>
    </submittedName>
</protein>
<dbReference type="AlphaFoldDB" id="A0A1R3GPL1"/>
<keyword evidence="2" id="KW-1185">Reference proteome</keyword>
<comment type="caution">
    <text evidence="1">The sequence shown here is derived from an EMBL/GenBank/DDBJ whole genome shotgun (WGS) entry which is preliminary data.</text>
</comment>